<dbReference type="eggNOG" id="COG2331">
    <property type="taxonomic scope" value="Bacteria"/>
</dbReference>
<keyword evidence="3" id="KW-1185">Reference proteome</keyword>
<dbReference type="NCBIfam" id="TIGR02605">
    <property type="entry name" value="CxxC_CxxC_SSSS"/>
    <property type="match status" value="1"/>
</dbReference>
<dbReference type="AlphaFoldDB" id="I0HQV8"/>
<dbReference type="KEGG" id="rge:RGE_20540"/>
<reference evidence="2 3" key="1">
    <citation type="journal article" date="2012" name="J. Bacteriol.">
        <title>Complete genome sequence of phototrophic betaproteobacterium Rubrivivax gelatinosus IL144.</title>
        <authorList>
            <person name="Nagashima S."/>
            <person name="Kamimura A."/>
            <person name="Shimizu T."/>
            <person name="Nakamura-isaki S."/>
            <person name="Aono E."/>
            <person name="Sakamoto K."/>
            <person name="Ichikawa N."/>
            <person name="Nakazawa H."/>
            <person name="Sekine M."/>
            <person name="Yamazaki S."/>
            <person name="Fujita N."/>
            <person name="Shimada K."/>
            <person name="Hanada S."/>
            <person name="Nagashima K.V.P."/>
        </authorList>
    </citation>
    <scope>NUCLEOTIDE SEQUENCE [LARGE SCALE GENOMIC DNA]</scope>
    <source>
        <strain evidence="3">NBRC 100245 / IL144</strain>
    </source>
</reference>
<organism evidence="2 3">
    <name type="scientific">Rubrivivax gelatinosus (strain NBRC 100245 / IL144)</name>
    <dbReference type="NCBI Taxonomy" id="983917"/>
    <lineage>
        <taxon>Bacteria</taxon>
        <taxon>Pseudomonadati</taxon>
        <taxon>Pseudomonadota</taxon>
        <taxon>Betaproteobacteria</taxon>
        <taxon>Burkholderiales</taxon>
        <taxon>Sphaerotilaceae</taxon>
        <taxon>Rubrivivax</taxon>
    </lineage>
</organism>
<protein>
    <recommendedName>
        <fullName evidence="1">Putative regulatory protein FmdB zinc ribbon domain-containing protein</fullName>
    </recommendedName>
</protein>
<proteinExistence type="predicted"/>
<evidence type="ECO:0000313" key="3">
    <source>
        <dbReference type="Proteomes" id="UP000007883"/>
    </source>
</evidence>
<dbReference type="SMART" id="SM00834">
    <property type="entry name" value="CxxC_CXXC_SSSS"/>
    <property type="match status" value="1"/>
</dbReference>
<gene>
    <name evidence="2" type="ordered locus">RGE_20540</name>
</gene>
<accession>I0HQV8</accession>
<dbReference type="Proteomes" id="UP000007883">
    <property type="component" value="Chromosome"/>
</dbReference>
<feature type="domain" description="Putative regulatory protein FmdB zinc ribbon" evidence="1">
    <location>
        <begin position="1"/>
        <end position="42"/>
    </location>
</feature>
<dbReference type="Pfam" id="PF09723">
    <property type="entry name" value="Zn_ribbon_8"/>
    <property type="match status" value="1"/>
</dbReference>
<name>I0HQV8_RUBGI</name>
<evidence type="ECO:0000259" key="1">
    <source>
        <dbReference type="SMART" id="SM00834"/>
    </source>
</evidence>
<dbReference type="EMBL" id="AP012320">
    <property type="protein sequence ID" value="BAL95395.1"/>
    <property type="molecule type" value="Genomic_DNA"/>
</dbReference>
<sequence>MPLYDYRCEQGCGEFRAFRPMAESSRPAPCPQCDTPAARTLAAPMLAGASPGWLGAPPAAGGGGWRRACGFGCSHAGCR</sequence>
<dbReference type="InterPro" id="IPR013429">
    <property type="entry name" value="Regulatory_FmdB_Zinc_ribbon"/>
</dbReference>
<dbReference type="RefSeq" id="WP_014428258.1">
    <property type="nucleotide sequence ID" value="NC_017075.1"/>
</dbReference>
<evidence type="ECO:0000313" key="2">
    <source>
        <dbReference type="EMBL" id="BAL95395.1"/>
    </source>
</evidence>
<dbReference type="HOGENOM" id="CLU_136025_4_2_4"/>
<dbReference type="STRING" id="983917.RGE_20540"/>
<dbReference type="PATRIC" id="fig|983917.3.peg.1984"/>